<keyword evidence="3" id="KW-0808">Transferase</keyword>
<dbReference type="RefSeq" id="WP_142641121.1">
    <property type="nucleotide sequence ID" value="NZ_VDGI01000002.1"/>
</dbReference>
<organism evidence="3 4">
    <name type="scientific">Psychrobacillus vulpis</name>
    <dbReference type="NCBI Taxonomy" id="2325572"/>
    <lineage>
        <taxon>Bacteria</taxon>
        <taxon>Bacillati</taxon>
        <taxon>Bacillota</taxon>
        <taxon>Bacilli</taxon>
        <taxon>Bacillales</taxon>
        <taxon>Bacillaceae</taxon>
        <taxon>Psychrobacillus</taxon>
    </lineage>
</organism>
<dbReference type="Proteomes" id="UP000316626">
    <property type="component" value="Unassembled WGS sequence"/>
</dbReference>
<dbReference type="CDD" id="cd03808">
    <property type="entry name" value="GT4_CapM-like"/>
    <property type="match status" value="1"/>
</dbReference>
<accession>A0A544TUX4</accession>
<dbReference type="Gene3D" id="3.40.50.2000">
    <property type="entry name" value="Glycogen Phosphorylase B"/>
    <property type="match status" value="2"/>
</dbReference>
<dbReference type="EMBL" id="VDGI01000002">
    <property type="protein sequence ID" value="TQR21230.1"/>
    <property type="molecule type" value="Genomic_DNA"/>
</dbReference>
<evidence type="ECO:0000259" key="2">
    <source>
        <dbReference type="Pfam" id="PF13477"/>
    </source>
</evidence>
<dbReference type="Pfam" id="PF00534">
    <property type="entry name" value="Glycos_transf_1"/>
    <property type="match status" value="1"/>
</dbReference>
<proteinExistence type="predicted"/>
<name>A0A544TUX4_9BACI</name>
<dbReference type="SUPFAM" id="SSF53756">
    <property type="entry name" value="UDP-Glycosyltransferase/glycogen phosphorylase"/>
    <property type="match status" value="1"/>
</dbReference>
<evidence type="ECO:0000259" key="1">
    <source>
        <dbReference type="Pfam" id="PF00534"/>
    </source>
</evidence>
<dbReference type="InterPro" id="IPR001296">
    <property type="entry name" value="Glyco_trans_1"/>
</dbReference>
<dbReference type="Pfam" id="PF13477">
    <property type="entry name" value="Glyco_trans_4_2"/>
    <property type="match status" value="1"/>
</dbReference>
<comment type="caution">
    <text evidence="3">The sequence shown here is derived from an EMBL/GenBank/DDBJ whole genome shotgun (WGS) entry which is preliminary data.</text>
</comment>
<dbReference type="OrthoDB" id="9806653at2"/>
<dbReference type="PANTHER" id="PTHR12526">
    <property type="entry name" value="GLYCOSYLTRANSFERASE"/>
    <property type="match status" value="1"/>
</dbReference>
<feature type="domain" description="Glycosyl transferase family 1" evidence="1">
    <location>
        <begin position="181"/>
        <end position="346"/>
    </location>
</feature>
<dbReference type="PANTHER" id="PTHR12526:SF630">
    <property type="entry name" value="GLYCOSYLTRANSFERASE"/>
    <property type="match status" value="1"/>
</dbReference>
<dbReference type="InterPro" id="IPR028098">
    <property type="entry name" value="Glyco_trans_4-like_N"/>
</dbReference>
<reference evidence="3 4" key="1">
    <citation type="submission" date="2019-06" db="EMBL/GenBank/DDBJ databases">
        <title>Psychrobacillus vulpis sp. nov., a new species isolated from feces of a red fox that inhabits in The Tablas de Daimiel Natural Park, Albacete, Spain.</title>
        <authorList>
            <person name="Rodriguez M."/>
            <person name="Reina J.C."/>
            <person name="Bejar V."/>
            <person name="Llamas I."/>
        </authorList>
    </citation>
    <scope>NUCLEOTIDE SEQUENCE [LARGE SCALE GENOMIC DNA]</scope>
    <source>
        <strain evidence="3 4">Z8</strain>
    </source>
</reference>
<protein>
    <submittedName>
        <fullName evidence="3">Glycosyltransferase family 4 protein</fullName>
    </submittedName>
</protein>
<feature type="domain" description="Glycosyltransferase subfamily 4-like N-terminal" evidence="2">
    <location>
        <begin position="3"/>
        <end position="145"/>
    </location>
</feature>
<gene>
    <name evidence="3" type="ORF">FG384_03210</name>
</gene>
<evidence type="ECO:0000313" key="4">
    <source>
        <dbReference type="Proteomes" id="UP000316626"/>
    </source>
</evidence>
<sequence length="371" mass="42217">MNILFVASVYRHLIAFHIPYIQYFQSQGYNVWAAGTGEKDRAILEDLMVKCVDIPFSRNPLSVQNVDAYNQLKKVFSKQTFELVHVHTPVASLLTRAAFRKSQHGKIIYTAHGFHFFSGAPKQNWLIYYTAEKMAARWTDHLITINKEDYKNGLRFGIKESDISLVHGVGVEPVKNISSDKKTLKQLLGLSTNAIVISYVAEINRNKNHQFLLSNWKRIKEQSPQAALLLIGDGEHRDEIEKYVQEHSLEDIQVLGFRNDVAELLGITDIVSLLSHREGLPKSIMEAMVASIPCVVSDTRGLRDLITSGESGFVIPHGNDDLLVDSFVSLLNQEEMRQKMGKNAYKEVEPYLLENVLKEYIKIYDRVLRKG</sequence>
<dbReference type="AlphaFoldDB" id="A0A544TUX4"/>
<dbReference type="GO" id="GO:0016757">
    <property type="term" value="F:glycosyltransferase activity"/>
    <property type="evidence" value="ECO:0007669"/>
    <property type="project" value="InterPro"/>
</dbReference>
<keyword evidence="4" id="KW-1185">Reference proteome</keyword>
<evidence type="ECO:0000313" key="3">
    <source>
        <dbReference type="EMBL" id="TQR21230.1"/>
    </source>
</evidence>